<evidence type="ECO:0000256" key="2">
    <source>
        <dbReference type="ARBA" id="ARBA00023235"/>
    </source>
</evidence>
<dbReference type="CDD" id="cd00249">
    <property type="entry name" value="AGE"/>
    <property type="match status" value="1"/>
</dbReference>
<dbReference type="GO" id="GO:0005975">
    <property type="term" value="P:carbohydrate metabolic process"/>
    <property type="evidence" value="ECO:0007669"/>
    <property type="project" value="InterPro"/>
</dbReference>
<dbReference type="EMBL" id="PDEM01000007">
    <property type="protein sequence ID" value="PHZ86570.1"/>
    <property type="molecule type" value="Genomic_DNA"/>
</dbReference>
<dbReference type="PANTHER" id="PTHR15108">
    <property type="entry name" value="N-ACYLGLUCOSAMINE-2-EPIMERASE"/>
    <property type="match status" value="1"/>
</dbReference>
<sequence>MNFSSPEFLLQHCRDILDFYEPRVVDQSGGYYQNFLDDGTVFDPGFRQLVSSSRIIVNFALAGKTFDNPNYLAIARHGLDYLETTHWQPESGSYAWTLQNHKPQDMTQQSYGYAFVLLAYATAYGAGLLQDTRPLHHIYNILEEKFWLEEYGLYADEISPEGILQDYRGQNSNMHLCEALIAAYEATGEVSFLQRAKTIADNIVGRQASLTGGLIWEHYTPQFDIDWDYNKSDPKNLYRPWGFQPGHQTEWAKLLMMLYRHMPNPWFLEKAEFLFNSAYEKAWDQKYGGLIYGFTPEGEWCDEDKYFWVQSESITSAAMLYKATGTERYHDQYTELWQYCWEHMVDHVNGAWFRILARDNSKYSTKKSLAGAKCDYHNLCTCLEVLRTLHME</sequence>
<dbReference type="InterPro" id="IPR010819">
    <property type="entry name" value="AGE/CE"/>
</dbReference>
<comment type="similarity">
    <text evidence="1">Belongs to the N-acylglucosamine 2-epimerase family.</text>
</comment>
<proteinExistence type="inferred from homology"/>
<dbReference type="InParanoid" id="A0A2G4YWE3"/>
<dbReference type="Proteomes" id="UP000229730">
    <property type="component" value="Unassembled WGS sequence"/>
</dbReference>
<protein>
    <submittedName>
        <fullName evidence="3">N-acylglucosamine 2-epimerase</fullName>
    </submittedName>
</protein>
<dbReference type="Gene3D" id="1.50.10.10">
    <property type="match status" value="1"/>
</dbReference>
<name>A0A2G4YWE3_9PROT</name>
<evidence type="ECO:0000256" key="1">
    <source>
        <dbReference type="ARBA" id="ARBA00008558"/>
    </source>
</evidence>
<dbReference type="OrthoDB" id="9806359at2"/>
<dbReference type="GO" id="GO:0016853">
    <property type="term" value="F:isomerase activity"/>
    <property type="evidence" value="ECO:0007669"/>
    <property type="project" value="UniProtKB-KW"/>
</dbReference>
<keyword evidence="2" id="KW-0413">Isomerase</keyword>
<gene>
    <name evidence="3" type="ORF">CRD36_01425</name>
</gene>
<dbReference type="FunFam" id="1.50.10.10:FF:000057">
    <property type="entry name" value="N-acylglucosamine 2-epimerase"/>
    <property type="match status" value="1"/>
</dbReference>
<dbReference type="InterPro" id="IPR008928">
    <property type="entry name" value="6-hairpin_glycosidase_sf"/>
</dbReference>
<dbReference type="Pfam" id="PF07221">
    <property type="entry name" value="GlcNAc_2-epim"/>
    <property type="match status" value="1"/>
</dbReference>
<evidence type="ECO:0000313" key="3">
    <source>
        <dbReference type="EMBL" id="PHZ86570.1"/>
    </source>
</evidence>
<dbReference type="RefSeq" id="WP_099470946.1">
    <property type="nucleotide sequence ID" value="NZ_CP041025.1"/>
</dbReference>
<dbReference type="InterPro" id="IPR012341">
    <property type="entry name" value="6hp_glycosidase-like_sf"/>
</dbReference>
<dbReference type="AlphaFoldDB" id="A0A2G4YWE3"/>
<comment type="caution">
    <text evidence="3">The sequence shown here is derived from an EMBL/GenBank/DDBJ whole genome shotgun (WGS) entry which is preliminary data.</text>
</comment>
<dbReference type="SUPFAM" id="SSF48208">
    <property type="entry name" value="Six-hairpin glycosidases"/>
    <property type="match status" value="1"/>
</dbReference>
<dbReference type="FunCoup" id="A0A2G4YWE3">
    <property type="interactions" value="5"/>
</dbReference>
<reference evidence="3 4" key="1">
    <citation type="submission" date="2017-10" db="EMBL/GenBank/DDBJ databases">
        <title>Frigbacter circumglobatus gen. nov. sp. nov., isolated from sediment cultured in situ.</title>
        <authorList>
            <person name="Zhao Z."/>
        </authorList>
    </citation>
    <scope>NUCLEOTIDE SEQUENCE [LARGE SCALE GENOMIC DNA]</scope>
    <source>
        <strain evidence="3 4">ZYL</strain>
    </source>
</reference>
<accession>A0A2G4YWE3</accession>
<dbReference type="InterPro" id="IPR034116">
    <property type="entry name" value="AGE_dom"/>
</dbReference>
<evidence type="ECO:0000313" key="4">
    <source>
        <dbReference type="Proteomes" id="UP000229730"/>
    </source>
</evidence>
<organism evidence="3 4">
    <name type="scientific">Paremcibacter congregatus</name>
    <dbReference type="NCBI Taxonomy" id="2043170"/>
    <lineage>
        <taxon>Bacteria</taxon>
        <taxon>Pseudomonadati</taxon>
        <taxon>Pseudomonadota</taxon>
        <taxon>Alphaproteobacteria</taxon>
        <taxon>Emcibacterales</taxon>
        <taxon>Emcibacteraceae</taxon>
        <taxon>Paremcibacter</taxon>
    </lineage>
</organism>
<keyword evidence="4" id="KW-1185">Reference proteome</keyword>